<dbReference type="RefSeq" id="WP_084055532.1">
    <property type="nucleotide sequence ID" value="NZ_FWXF01000001.1"/>
</dbReference>
<dbReference type="AlphaFoldDB" id="A0A1W1WX88"/>
<dbReference type="GO" id="GO:0016614">
    <property type="term" value="F:oxidoreductase activity, acting on CH-OH group of donors"/>
    <property type="evidence" value="ECO:0007669"/>
    <property type="project" value="InterPro"/>
</dbReference>
<accession>A0A1W1WX88</accession>
<evidence type="ECO:0000259" key="6">
    <source>
        <dbReference type="Pfam" id="PF05199"/>
    </source>
</evidence>
<dbReference type="InterPro" id="IPR000172">
    <property type="entry name" value="GMC_OxRdtase_N"/>
</dbReference>
<dbReference type="PANTHER" id="PTHR46056:SF12">
    <property type="entry name" value="LONG-CHAIN-ALCOHOL OXIDASE"/>
    <property type="match status" value="1"/>
</dbReference>
<dbReference type="OrthoDB" id="337582at2"/>
<protein>
    <submittedName>
        <fullName evidence="7">Choline dehydrogenase</fullName>
    </submittedName>
</protein>
<keyword evidence="8" id="KW-1185">Reference proteome</keyword>
<dbReference type="GO" id="GO:0050660">
    <property type="term" value="F:flavin adenine dinucleotide binding"/>
    <property type="evidence" value="ECO:0007669"/>
    <property type="project" value="InterPro"/>
</dbReference>
<evidence type="ECO:0000313" key="7">
    <source>
        <dbReference type="EMBL" id="SMC16254.1"/>
    </source>
</evidence>
<keyword evidence="2" id="KW-0285">Flavoprotein</keyword>
<organism evidence="7 8">
    <name type="scientific">Desulfacinum hydrothermale DSM 13146</name>
    <dbReference type="NCBI Taxonomy" id="1121390"/>
    <lineage>
        <taxon>Bacteria</taxon>
        <taxon>Pseudomonadati</taxon>
        <taxon>Thermodesulfobacteriota</taxon>
        <taxon>Syntrophobacteria</taxon>
        <taxon>Syntrophobacterales</taxon>
        <taxon>Syntrophobacteraceae</taxon>
        <taxon>Desulfacinum</taxon>
    </lineage>
</organism>
<dbReference type="InterPro" id="IPR007867">
    <property type="entry name" value="GMC_OxRtase_C"/>
</dbReference>
<evidence type="ECO:0000313" key="8">
    <source>
        <dbReference type="Proteomes" id="UP000192783"/>
    </source>
</evidence>
<dbReference type="EMBL" id="FWXF01000001">
    <property type="protein sequence ID" value="SMC16254.1"/>
    <property type="molecule type" value="Genomic_DNA"/>
</dbReference>
<proteinExistence type="inferred from homology"/>
<dbReference type="SUPFAM" id="SSF51905">
    <property type="entry name" value="FAD/NAD(P)-binding domain"/>
    <property type="match status" value="1"/>
</dbReference>
<dbReference type="PANTHER" id="PTHR46056">
    <property type="entry name" value="LONG-CHAIN-ALCOHOL OXIDASE"/>
    <property type="match status" value="1"/>
</dbReference>
<dbReference type="InterPro" id="IPR036188">
    <property type="entry name" value="FAD/NAD-bd_sf"/>
</dbReference>
<evidence type="ECO:0000256" key="3">
    <source>
        <dbReference type="ARBA" id="ARBA00022827"/>
    </source>
</evidence>
<reference evidence="7 8" key="1">
    <citation type="submission" date="2017-04" db="EMBL/GenBank/DDBJ databases">
        <authorList>
            <person name="Afonso C.L."/>
            <person name="Miller P.J."/>
            <person name="Scott M.A."/>
            <person name="Spackman E."/>
            <person name="Goraichik I."/>
            <person name="Dimitrov K.M."/>
            <person name="Suarez D.L."/>
            <person name="Swayne D.E."/>
        </authorList>
    </citation>
    <scope>NUCLEOTIDE SEQUENCE [LARGE SCALE GENOMIC DNA]</scope>
    <source>
        <strain evidence="7 8">DSM 13146</strain>
    </source>
</reference>
<name>A0A1W1WX88_9BACT</name>
<dbReference type="Proteomes" id="UP000192783">
    <property type="component" value="Unassembled WGS sequence"/>
</dbReference>
<feature type="domain" description="Glucose-methanol-choline oxidoreductase N-terminal" evidence="5">
    <location>
        <begin position="58"/>
        <end position="270"/>
    </location>
</feature>
<dbReference type="Pfam" id="PF05199">
    <property type="entry name" value="GMC_oxred_C"/>
    <property type="match status" value="1"/>
</dbReference>
<evidence type="ECO:0000256" key="4">
    <source>
        <dbReference type="ARBA" id="ARBA00023002"/>
    </source>
</evidence>
<comment type="similarity">
    <text evidence="1">Belongs to the GMC oxidoreductase family.</text>
</comment>
<sequence length="500" mass="55311">MKEKVYDIVIIGSGAGGGTVAKELGALAASGARVALLEWGPELTAGDYTGRELDMARKLYVDSGGLLTRDGTLTLAMGRALGGSTVVYTGTSLVMPERVVNRWAVPGLHAEDLQRRSHKYLEENNVHLQDERDLNENNLLFAQACRRLGYGVHQFPINVKDCKGSSLCNLGCPHGAKQGTHRVQIPEARRRGVEVVTHCRVTHIGDRWCEALVRPWGYGYPSAWEPGIYKVRAKVIVVCCGAVHSPALLLRSRLPVDLPALGRYLTLHPALILVGEHPRPITNFYGHPKSFYCDHFMESHRFLLETCMYFPFTTAKNLIGFGPQHSRMMHRMDRMQMILALALDPALPENRVRVDRRGTPVVDYRLTPPVLDSLHEAMKASARIFFEAGAVRVHAPAGRIFSLGVECGDRLDHWIPRRKVQPGRISVSSAHLMGGCRMGTSPSDSVTDGWGQVHGVPWLFVADSSLFPRCSEVNPYITVMALADRVAEGIRQRSQELCAS</sequence>
<dbReference type="Pfam" id="PF00732">
    <property type="entry name" value="GMC_oxred_N"/>
    <property type="match status" value="1"/>
</dbReference>
<evidence type="ECO:0000256" key="2">
    <source>
        <dbReference type="ARBA" id="ARBA00022630"/>
    </source>
</evidence>
<dbReference type="Gene3D" id="3.50.50.60">
    <property type="entry name" value="FAD/NAD(P)-binding domain"/>
    <property type="match status" value="2"/>
</dbReference>
<evidence type="ECO:0000259" key="5">
    <source>
        <dbReference type="Pfam" id="PF00732"/>
    </source>
</evidence>
<feature type="domain" description="Glucose-methanol-choline oxidoreductase C-terminal" evidence="6">
    <location>
        <begin position="350"/>
        <end position="483"/>
    </location>
</feature>
<evidence type="ECO:0000256" key="1">
    <source>
        <dbReference type="ARBA" id="ARBA00010790"/>
    </source>
</evidence>
<keyword evidence="3" id="KW-0274">FAD</keyword>
<dbReference type="STRING" id="1121390.SAMN02746041_00038"/>
<keyword evidence="4" id="KW-0560">Oxidoreductase</keyword>
<gene>
    <name evidence="7" type="ORF">SAMN02746041_00038</name>
</gene>